<evidence type="ECO:0000256" key="3">
    <source>
        <dbReference type="PROSITE-ProRule" id="PRU00182"/>
    </source>
</evidence>
<accession>A0ABU3CCU5</accession>
<name>A0ABU3CCU5_9FLAO</name>
<dbReference type="CDD" id="cd02869">
    <property type="entry name" value="PseudoU_synth_RluA_like"/>
    <property type="match status" value="1"/>
</dbReference>
<evidence type="ECO:0000313" key="5">
    <source>
        <dbReference type="EMBL" id="MDT0644154.1"/>
    </source>
</evidence>
<gene>
    <name evidence="5" type="ORF">RM553_15060</name>
</gene>
<comment type="caution">
    <text evidence="5">The sequence shown here is derived from an EMBL/GenBank/DDBJ whole genome shotgun (WGS) entry which is preliminary data.</text>
</comment>
<dbReference type="PROSITE" id="PS50889">
    <property type="entry name" value="S4"/>
    <property type="match status" value="1"/>
</dbReference>
<evidence type="ECO:0000256" key="1">
    <source>
        <dbReference type="ARBA" id="ARBA00010876"/>
    </source>
</evidence>
<dbReference type="RefSeq" id="WP_311535771.1">
    <property type="nucleotide sequence ID" value="NZ_JAVRHQ010000021.1"/>
</dbReference>
<sequence>MKIIESHIVPFIHEKIRLQEYLVSIFKTIPSRSGIKKAIKRGEILLNGQPAKTSDWVTEGQKIELLKPEETGKKIFRLKLEVLFEDDHLAVINKPSGVPTSGNYFRTVENALPFNLKKSEKDAALPAPLPAHRLDNPTSGLVVCAKTRPALAALQQIFKERKVQKIYLAICGGNAPESMTFNEKIAGKEAETRIGKIRNFQFKEQRFSVLKVFPSTGRTHQIRIHLARNGFPILGDTEYGGIPIQHKKGIFLAAIGLEFQHPCKPELLNFEIPFPEKFLNPENFIQLP</sequence>
<organism evidence="5 6">
    <name type="scientific">Autumnicola tepida</name>
    <dbReference type="NCBI Taxonomy" id="3075595"/>
    <lineage>
        <taxon>Bacteria</taxon>
        <taxon>Pseudomonadati</taxon>
        <taxon>Bacteroidota</taxon>
        <taxon>Flavobacteriia</taxon>
        <taxon>Flavobacteriales</taxon>
        <taxon>Flavobacteriaceae</taxon>
        <taxon>Autumnicola</taxon>
    </lineage>
</organism>
<dbReference type="SMART" id="SM00363">
    <property type="entry name" value="S4"/>
    <property type="match status" value="1"/>
</dbReference>
<dbReference type="InterPro" id="IPR020103">
    <property type="entry name" value="PsdUridine_synth_cat_dom_sf"/>
</dbReference>
<dbReference type="InterPro" id="IPR006224">
    <property type="entry name" value="PsdUridine_synth_RluA-like_CS"/>
</dbReference>
<dbReference type="InterPro" id="IPR006145">
    <property type="entry name" value="PsdUridine_synth_RsuA/RluA"/>
</dbReference>
<comment type="similarity">
    <text evidence="1">Belongs to the pseudouridine synthase RluA family.</text>
</comment>
<proteinExistence type="inferred from homology"/>
<dbReference type="EMBL" id="JAVRHQ010000021">
    <property type="protein sequence ID" value="MDT0644154.1"/>
    <property type="molecule type" value="Genomic_DNA"/>
</dbReference>
<dbReference type="InterPro" id="IPR036986">
    <property type="entry name" value="S4_RNA-bd_sf"/>
</dbReference>
<dbReference type="PANTHER" id="PTHR21600">
    <property type="entry name" value="MITOCHONDRIAL RNA PSEUDOURIDINE SYNTHASE"/>
    <property type="match status" value="1"/>
</dbReference>
<dbReference type="Gene3D" id="3.30.2350.10">
    <property type="entry name" value="Pseudouridine synthase"/>
    <property type="match status" value="1"/>
</dbReference>
<dbReference type="InterPro" id="IPR002942">
    <property type="entry name" value="S4_RNA-bd"/>
</dbReference>
<dbReference type="GO" id="GO:0016853">
    <property type="term" value="F:isomerase activity"/>
    <property type="evidence" value="ECO:0007669"/>
    <property type="project" value="UniProtKB-KW"/>
</dbReference>
<dbReference type="Pfam" id="PF00849">
    <property type="entry name" value="PseudoU_synth_2"/>
    <property type="match status" value="1"/>
</dbReference>
<keyword evidence="3" id="KW-0694">RNA-binding</keyword>
<keyword evidence="2 5" id="KW-0413">Isomerase</keyword>
<dbReference type="EC" id="5.4.99.-" evidence="5"/>
<evidence type="ECO:0000313" key="6">
    <source>
        <dbReference type="Proteomes" id="UP001262889"/>
    </source>
</evidence>
<dbReference type="PANTHER" id="PTHR21600:SF87">
    <property type="entry name" value="RNA PSEUDOURIDYLATE SYNTHASE DOMAIN-CONTAINING PROTEIN 1"/>
    <property type="match status" value="1"/>
</dbReference>
<dbReference type="InterPro" id="IPR050188">
    <property type="entry name" value="RluA_PseudoU_synthase"/>
</dbReference>
<evidence type="ECO:0000259" key="4">
    <source>
        <dbReference type="SMART" id="SM00363"/>
    </source>
</evidence>
<feature type="domain" description="RNA-binding S4" evidence="4">
    <location>
        <begin position="16"/>
        <end position="81"/>
    </location>
</feature>
<dbReference type="Gene3D" id="3.10.290.10">
    <property type="entry name" value="RNA-binding S4 domain"/>
    <property type="match status" value="1"/>
</dbReference>
<dbReference type="CDD" id="cd00165">
    <property type="entry name" value="S4"/>
    <property type="match status" value="1"/>
</dbReference>
<dbReference type="SUPFAM" id="SSF55174">
    <property type="entry name" value="Alpha-L RNA-binding motif"/>
    <property type="match status" value="1"/>
</dbReference>
<dbReference type="SUPFAM" id="SSF55120">
    <property type="entry name" value="Pseudouridine synthase"/>
    <property type="match status" value="1"/>
</dbReference>
<protein>
    <submittedName>
        <fullName evidence="5">RluA family pseudouridine synthase</fullName>
        <ecNumber evidence="5">5.4.99.-</ecNumber>
    </submittedName>
</protein>
<keyword evidence="6" id="KW-1185">Reference proteome</keyword>
<dbReference type="PROSITE" id="PS01129">
    <property type="entry name" value="PSI_RLU"/>
    <property type="match status" value="1"/>
</dbReference>
<dbReference type="Proteomes" id="UP001262889">
    <property type="component" value="Unassembled WGS sequence"/>
</dbReference>
<evidence type="ECO:0000256" key="2">
    <source>
        <dbReference type="ARBA" id="ARBA00023235"/>
    </source>
</evidence>
<reference evidence="5 6" key="1">
    <citation type="submission" date="2023-09" db="EMBL/GenBank/DDBJ databases">
        <authorList>
            <person name="Rey-Velasco X."/>
        </authorList>
    </citation>
    <scope>NUCLEOTIDE SEQUENCE [LARGE SCALE GENOMIC DNA]</scope>
    <source>
        <strain evidence="5 6">F363</strain>
    </source>
</reference>